<evidence type="ECO:0008006" key="6">
    <source>
        <dbReference type="Google" id="ProtNLM"/>
    </source>
</evidence>
<dbReference type="InterPro" id="IPR050955">
    <property type="entry name" value="Plant_Biomass_Hydrol_Est"/>
</dbReference>
<sequence length="640" mass="67381">MIKRTRHCIQLPFLALVALSASFFAQAGSWQNNVSIGGFSKVHIYTPDSTSAIGTGKGLLIVLHGCTQSIDAYLSANLAVAAEEFGLVIAVPDAMNKAGFGCWSYWQGTKSRTAGDYKNLITLANTLSGDTNRGIDSNQVYIAGLSSGASFANTTACLAPDVFAGMGVSAGPSIGTSSNGALGPCETADVQARCSQYGVSYGGFFDSQIASLAFGRDDATVNQCYNEQNAQGMAALYGVSQLPGTNQISEGAGRTADETLWQNNRVSMLWFDNVDHAWSGGQGASGSYINGSGINYARYLGQYFLDNNQRVNRNTGPALSDINVSVSADVISVIGKAIDTETSVQHVEASFTDTSGVEIIVSTSVDTSNNFLLNSPALVDDLYLLSVIATDSEGLAGESYQTTARVGPEPPPEAPVLSNLFVSTDAQCATVSGNVVDINQDLASVIVSFDNGDVSATISGSEFTATACDLPGGSNTAIVTASDDTNRLISDSLSFDIDAGQMATLDQHINAGRLDYTNYANCYLEYGTDSFKLNELSVAANQCQWQDDDNSCAGPVQSCRDASGENGDDNNPPQASCEEFTTSNYYHKVAGRAYSTGNYYSPDYFANGSDDVMPGSTWGSNTLSSEDGVNWYLSSCADQT</sequence>
<comment type="caution">
    <text evidence="4">The sequence shown here is derived from an EMBL/GenBank/DDBJ whole genome shotgun (WGS) entry which is preliminary data.</text>
</comment>
<feature type="chain" id="PRO_5047246074" description="Esterase" evidence="3">
    <location>
        <begin position="28"/>
        <end position="640"/>
    </location>
</feature>
<evidence type="ECO:0000256" key="3">
    <source>
        <dbReference type="SAM" id="SignalP"/>
    </source>
</evidence>
<gene>
    <name evidence="4" type="ORF">GCM10011357_19730</name>
</gene>
<dbReference type="Pfam" id="PF10503">
    <property type="entry name" value="Esterase_PHB"/>
    <property type="match status" value="1"/>
</dbReference>
<evidence type="ECO:0000313" key="4">
    <source>
        <dbReference type="EMBL" id="GGD64437.1"/>
    </source>
</evidence>
<evidence type="ECO:0000256" key="2">
    <source>
        <dbReference type="ARBA" id="ARBA00022801"/>
    </source>
</evidence>
<dbReference type="PANTHER" id="PTHR43037:SF1">
    <property type="entry name" value="BLL1128 PROTEIN"/>
    <property type="match status" value="1"/>
</dbReference>
<accession>A0ABQ1REH4</accession>
<proteinExistence type="predicted"/>
<dbReference type="Gene3D" id="3.40.50.1820">
    <property type="entry name" value="alpha/beta hydrolase"/>
    <property type="match status" value="1"/>
</dbReference>
<keyword evidence="2" id="KW-0378">Hydrolase</keyword>
<dbReference type="RefSeq" id="WP_099034112.1">
    <property type="nucleotide sequence ID" value="NZ_BMGJ01000006.1"/>
</dbReference>
<dbReference type="SUPFAM" id="SSF53474">
    <property type="entry name" value="alpha/beta-Hydrolases"/>
    <property type="match status" value="2"/>
</dbReference>
<evidence type="ECO:0000313" key="5">
    <source>
        <dbReference type="Proteomes" id="UP000614272"/>
    </source>
</evidence>
<dbReference type="PANTHER" id="PTHR43037">
    <property type="entry name" value="UNNAMED PRODUCT-RELATED"/>
    <property type="match status" value="1"/>
</dbReference>
<dbReference type="Proteomes" id="UP000614272">
    <property type="component" value="Unassembled WGS sequence"/>
</dbReference>
<dbReference type="NCBIfam" id="TIGR01840">
    <property type="entry name" value="esterase_phb"/>
    <property type="match status" value="1"/>
</dbReference>
<keyword evidence="5" id="KW-1185">Reference proteome</keyword>
<dbReference type="InterPro" id="IPR029058">
    <property type="entry name" value="AB_hydrolase_fold"/>
</dbReference>
<name>A0ABQ1REH4_9ALTE</name>
<protein>
    <recommendedName>
        <fullName evidence="6">Esterase</fullName>
    </recommendedName>
</protein>
<dbReference type="EMBL" id="BMGJ01000006">
    <property type="protein sequence ID" value="GGD64437.1"/>
    <property type="molecule type" value="Genomic_DNA"/>
</dbReference>
<keyword evidence="1 3" id="KW-0732">Signal</keyword>
<organism evidence="4 5">
    <name type="scientific">Lacimicrobium alkaliphilum</name>
    <dbReference type="NCBI Taxonomy" id="1526571"/>
    <lineage>
        <taxon>Bacteria</taxon>
        <taxon>Pseudomonadati</taxon>
        <taxon>Pseudomonadota</taxon>
        <taxon>Gammaproteobacteria</taxon>
        <taxon>Alteromonadales</taxon>
        <taxon>Alteromonadaceae</taxon>
        <taxon>Lacimicrobium</taxon>
    </lineage>
</organism>
<feature type="signal peptide" evidence="3">
    <location>
        <begin position="1"/>
        <end position="27"/>
    </location>
</feature>
<reference evidence="5" key="1">
    <citation type="journal article" date="2019" name="Int. J. Syst. Evol. Microbiol.">
        <title>The Global Catalogue of Microorganisms (GCM) 10K type strain sequencing project: providing services to taxonomists for standard genome sequencing and annotation.</title>
        <authorList>
            <consortium name="The Broad Institute Genomics Platform"/>
            <consortium name="The Broad Institute Genome Sequencing Center for Infectious Disease"/>
            <person name="Wu L."/>
            <person name="Ma J."/>
        </authorList>
    </citation>
    <scope>NUCLEOTIDE SEQUENCE [LARGE SCALE GENOMIC DNA]</scope>
    <source>
        <strain evidence="5">CGMCC 1.12923</strain>
    </source>
</reference>
<evidence type="ECO:0000256" key="1">
    <source>
        <dbReference type="ARBA" id="ARBA00022729"/>
    </source>
</evidence>
<dbReference type="InterPro" id="IPR010126">
    <property type="entry name" value="Esterase_phb"/>
</dbReference>